<evidence type="ECO:0000256" key="1">
    <source>
        <dbReference type="SAM" id="MobiDB-lite"/>
    </source>
</evidence>
<evidence type="ECO:0000313" key="2">
    <source>
        <dbReference type="EMBL" id="KXB05195.1"/>
    </source>
</evidence>
<feature type="region of interest" description="Disordered" evidence="1">
    <location>
        <begin position="249"/>
        <end position="270"/>
    </location>
</feature>
<dbReference type="InterPro" id="IPR038389">
    <property type="entry name" value="PSMG2_sf"/>
</dbReference>
<name>A0A133VFI7_9EURY</name>
<evidence type="ECO:0000313" key="3">
    <source>
        <dbReference type="Proteomes" id="UP000070263"/>
    </source>
</evidence>
<dbReference type="PANTHER" id="PTHR35610">
    <property type="entry name" value="3-ISOPROPYLMALATE DEHYDRATASE-RELATED"/>
    <property type="match status" value="1"/>
</dbReference>
<dbReference type="PANTHER" id="PTHR35610:SF7">
    <property type="entry name" value="3-ISOPROPYLMALATE DEHYDRATASE"/>
    <property type="match status" value="1"/>
</dbReference>
<dbReference type="Gene3D" id="3.40.50.10900">
    <property type="entry name" value="PAC-like subunit"/>
    <property type="match status" value="1"/>
</dbReference>
<feature type="compositionally biased region" description="Basic and acidic residues" evidence="1">
    <location>
        <begin position="259"/>
        <end position="270"/>
    </location>
</feature>
<protein>
    <recommendedName>
        <fullName evidence="4">Proteasome assembly chaperone family protein</fullName>
    </recommendedName>
</protein>
<evidence type="ECO:0008006" key="4">
    <source>
        <dbReference type="Google" id="ProtNLM"/>
    </source>
</evidence>
<accession>A0A133VFI7</accession>
<proteinExistence type="predicted"/>
<feature type="compositionally biased region" description="Basic residues" evidence="1">
    <location>
        <begin position="249"/>
        <end position="258"/>
    </location>
</feature>
<dbReference type="EMBL" id="LHYE01000110">
    <property type="protein sequence ID" value="KXB05195.1"/>
    <property type="molecule type" value="Genomic_DNA"/>
</dbReference>
<keyword evidence="3" id="KW-1185">Reference proteome</keyword>
<dbReference type="AlphaFoldDB" id="A0A133VFI7"/>
<sequence>MGNFRIGKFKIDYKIDKSELKNKIENPTFVEGLLGVGQVGLIASDHLLEEMNFEKVANVYSSHFSEPFQSENTPGVVYSEDGTAKLNSNGIFYDSSEDIFLYKGYYQGDTCEFYYLHANRMIDFCCDFKVEELYTLGGLGVGEEKEEPQTKAVITKKSQEDYVSPHAEVLRGKENRPGVTGLSGLLIGLADKNNKQGICLLGETHGAYPDPKAAKSVLASLSALINLKIDLSGLDDVAEEIKKKREKFKRRMQSLKRRGKEESGDKRYIG</sequence>
<organism evidence="2 3">
    <name type="scientific">candidate division MSBL1 archaeon SCGC-AAA382A20</name>
    <dbReference type="NCBI Taxonomy" id="1698280"/>
    <lineage>
        <taxon>Archaea</taxon>
        <taxon>Methanobacteriati</taxon>
        <taxon>Methanobacteriota</taxon>
        <taxon>candidate division MSBL1</taxon>
    </lineage>
</organism>
<dbReference type="Pfam" id="PF09754">
    <property type="entry name" value="PAC2"/>
    <property type="match status" value="1"/>
</dbReference>
<reference evidence="2 3" key="1">
    <citation type="journal article" date="2016" name="Sci. Rep.">
        <title>Metabolic traits of an uncultured archaeal lineage -MSBL1- from brine pools of the Red Sea.</title>
        <authorList>
            <person name="Mwirichia R."/>
            <person name="Alam I."/>
            <person name="Rashid M."/>
            <person name="Vinu M."/>
            <person name="Ba-Alawi W."/>
            <person name="Anthony Kamau A."/>
            <person name="Kamanda Ngugi D."/>
            <person name="Goker M."/>
            <person name="Klenk H.P."/>
            <person name="Bajic V."/>
            <person name="Stingl U."/>
        </authorList>
    </citation>
    <scope>NUCLEOTIDE SEQUENCE [LARGE SCALE GENOMIC DNA]</scope>
    <source>
        <strain evidence="2">SCGC-AAA382A20</strain>
    </source>
</reference>
<dbReference type="Proteomes" id="UP000070263">
    <property type="component" value="Unassembled WGS sequence"/>
</dbReference>
<dbReference type="InterPro" id="IPR019151">
    <property type="entry name" value="Proteasome_assmbl_chaperone_2"/>
</dbReference>
<gene>
    <name evidence="2" type="ORF">AKJ51_05265</name>
</gene>
<dbReference type="SUPFAM" id="SSF159659">
    <property type="entry name" value="Cgl1923-like"/>
    <property type="match status" value="1"/>
</dbReference>
<comment type="caution">
    <text evidence="2">The sequence shown here is derived from an EMBL/GenBank/DDBJ whole genome shotgun (WGS) entry which is preliminary data.</text>
</comment>